<evidence type="ECO:0000256" key="7">
    <source>
        <dbReference type="ARBA" id="ARBA00022741"/>
    </source>
</evidence>
<dbReference type="EC" id="2.7.13.3" evidence="3"/>
<feature type="transmembrane region" description="Helical" evidence="11">
    <location>
        <begin position="200"/>
        <end position="219"/>
    </location>
</feature>
<comment type="caution">
    <text evidence="14">The sequence shown here is derived from an EMBL/GenBank/DDBJ whole genome shotgun (WGS) entry which is preliminary data.</text>
</comment>
<keyword evidence="8" id="KW-0418">Kinase</keyword>
<evidence type="ECO:0000256" key="1">
    <source>
        <dbReference type="ARBA" id="ARBA00000085"/>
    </source>
</evidence>
<evidence type="ECO:0000256" key="2">
    <source>
        <dbReference type="ARBA" id="ARBA00004651"/>
    </source>
</evidence>
<evidence type="ECO:0000256" key="9">
    <source>
        <dbReference type="ARBA" id="ARBA00022840"/>
    </source>
</evidence>
<dbReference type="InterPro" id="IPR003661">
    <property type="entry name" value="HisK_dim/P_dom"/>
</dbReference>
<keyword evidence="11" id="KW-0812">Transmembrane</keyword>
<dbReference type="InterPro" id="IPR004358">
    <property type="entry name" value="Sig_transdc_His_kin-like_C"/>
</dbReference>
<dbReference type="PROSITE" id="PS50109">
    <property type="entry name" value="HIS_KIN"/>
    <property type="match status" value="1"/>
</dbReference>
<feature type="region of interest" description="Disordered" evidence="10">
    <location>
        <begin position="128"/>
        <end position="163"/>
    </location>
</feature>
<dbReference type="PANTHER" id="PTHR44936:SF10">
    <property type="entry name" value="SENSOR PROTEIN RSTB"/>
    <property type="match status" value="1"/>
</dbReference>
<accession>A0ABX0WFG8</accession>
<evidence type="ECO:0000259" key="12">
    <source>
        <dbReference type="PROSITE" id="PS50109"/>
    </source>
</evidence>
<evidence type="ECO:0000256" key="11">
    <source>
        <dbReference type="SAM" id="Phobius"/>
    </source>
</evidence>
<dbReference type="PROSITE" id="PS50885">
    <property type="entry name" value="HAMP"/>
    <property type="match status" value="1"/>
</dbReference>
<comment type="subcellular location">
    <subcellularLocation>
        <location evidence="2">Cell membrane</location>
        <topology evidence="2">Multi-pass membrane protein</topology>
    </subcellularLocation>
</comment>
<dbReference type="CDD" id="cd00075">
    <property type="entry name" value="HATPase"/>
    <property type="match status" value="1"/>
</dbReference>
<dbReference type="Proteomes" id="UP000720344">
    <property type="component" value="Unassembled WGS sequence"/>
</dbReference>
<name>A0ABX0WFG8_9RHOO</name>
<dbReference type="SMART" id="SM00388">
    <property type="entry name" value="HisKA"/>
    <property type="match status" value="1"/>
</dbReference>
<dbReference type="Pfam" id="PF00512">
    <property type="entry name" value="HisKA"/>
    <property type="match status" value="1"/>
</dbReference>
<keyword evidence="6" id="KW-0808">Transferase</keyword>
<evidence type="ECO:0000256" key="10">
    <source>
        <dbReference type="SAM" id="MobiDB-lite"/>
    </source>
</evidence>
<gene>
    <name evidence="14" type="ORF">HCX48_04410</name>
</gene>
<comment type="catalytic activity">
    <reaction evidence="1">
        <text>ATP + protein L-histidine = ADP + protein N-phospho-L-histidine.</text>
        <dbReference type="EC" id="2.7.13.3"/>
    </reaction>
</comment>
<evidence type="ECO:0000313" key="15">
    <source>
        <dbReference type="Proteomes" id="UP000720344"/>
    </source>
</evidence>
<evidence type="ECO:0000259" key="13">
    <source>
        <dbReference type="PROSITE" id="PS50885"/>
    </source>
</evidence>
<dbReference type="EMBL" id="JAATWB010000002">
    <property type="protein sequence ID" value="NJA88467.1"/>
    <property type="molecule type" value="Genomic_DNA"/>
</dbReference>
<feature type="compositionally biased region" description="Basic and acidic residues" evidence="10">
    <location>
        <begin position="128"/>
        <end position="145"/>
    </location>
</feature>
<evidence type="ECO:0000256" key="5">
    <source>
        <dbReference type="ARBA" id="ARBA00022553"/>
    </source>
</evidence>
<evidence type="ECO:0000313" key="14">
    <source>
        <dbReference type="EMBL" id="NJA88467.1"/>
    </source>
</evidence>
<dbReference type="Pfam" id="PF00672">
    <property type="entry name" value="HAMP"/>
    <property type="match status" value="1"/>
</dbReference>
<evidence type="ECO:0000256" key="3">
    <source>
        <dbReference type="ARBA" id="ARBA00012438"/>
    </source>
</evidence>
<keyword evidence="11" id="KW-1133">Transmembrane helix</keyword>
<protein>
    <recommendedName>
        <fullName evidence="3">histidine kinase</fullName>
        <ecNumber evidence="3">2.7.13.3</ecNumber>
    </recommendedName>
</protein>
<dbReference type="Pfam" id="PF02518">
    <property type="entry name" value="HATPase_c"/>
    <property type="match status" value="1"/>
</dbReference>
<organism evidence="14 15">
    <name type="scientific">Rhodocyclus gracilis</name>
    <dbReference type="NCBI Taxonomy" id="2929842"/>
    <lineage>
        <taxon>Bacteria</taxon>
        <taxon>Pseudomonadati</taxon>
        <taxon>Pseudomonadota</taxon>
        <taxon>Betaproteobacteria</taxon>
        <taxon>Rhodocyclales</taxon>
        <taxon>Rhodocyclaceae</taxon>
        <taxon>Rhodocyclus</taxon>
    </lineage>
</organism>
<dbReference type="InterPro" id="IPR036890">
    <property type="entry name" value="HATPase_C_sf"/>
</dbReference>
<sequence length="493" mass="52461">MRLLPAALAARTVLLIVAAIVVAEMATFWILGEVRRSAHVSQTTQLIAAQVRLLQAVLPGLDDAGRARLAEACPVGSTPQLQLLPDGPGVPTHAPDFGFGQHLAVALTEQLGEPVLLRYAGGHGFHHDSIWHHAPPPERESERGSGEPPDAAPSDRQRDGATASRRAHGALWIGFMAGQERWWLVLPPLRFEPPELPPQMWVALALALAALVALASFFVRGIVGPLARLGEAVAATGDGARQPVQPEGPTEVRRLAEQHNTMLGQLQAAETERREMLAGLTHDLRAPLARLRLRVALLEDDAAEVRDGLSRDVDAMDRIVSQCLAFLRSEPAGNRPTAPLAIGEVLAEAVARQRELGRPVQWTEAPEAAGCRVAIEAAALQRVVDNLIDNALQYGAPPVELQLSCPEIGTPATPGTARHVCLSLRDHGPGIPASERARALEPFTQIEPARATGGSCGLGLAIVRRIVEGSGGELSLAEAEGGGLLILMRWPCA</sequence>
<evidence type="ECO:0000256" key="8">
    <source>
        <dbReference type="ARBA" id="ARBA00022777"/>
    </source>
</evidence>
<keyword evidence="15" id="KW-1185">Reference proteome</keyword>
<dbReference type="SUPFAM" id="SSF47384">
    <property type="entry name" value="Homodimeric domain of signal transducing histidine kinase"/>
    <property type="match status" value="1"/>
</dbReference>
<feature type="domain" description="Histidine kinase" evidence="12">
    <location>
        <begin position="279"/>
        <end position="493"/>
    </location>
</feature>
<keyword evidence="11" id="KW-0472">Membrane</keyword>
<dbReference type="SUPFAM" id="SSF55874">
    <property type="entry name" value="ATPase domain of HSP90 chaperone/DNA topoisomerase II/histidine kinase"/>
    <property type="match status" value="1"/>
</dbReference>
<feature type="domain" description="HAMP" evidence="13">
    <location>
        <begin position="220"/>
        <end position="271"/>
    </location>
</feature>
<evidence type="ECO:0000256" key="6">
    <source>
        <dbReference type="ARBA" id="ARBA00022679"/>
    </source>
</evidence>
<dbReference type="InterPro" id="IPR003594">
    <property type="entry name" value="HATPase_dom"/>
</dbReference>
<dbReference type="CDD" id="cd00082">
    <property type="entry name" value="HisKA"/>
    <property type="match status" value="1"/>
</dbReference>
<dbReference type="InterPro" id="IPR050980">
    <property type="entry name" value="2C_sensor_his_kinase"/>
</dbReference>
<reference evidence="15" key="1">
    <citation type="submission" date="2020-03" db="EMBL/GenBank/DDBJ databases">
        <title>Whole-genome sequence of the purple nonsulfur bacterium Rhodocyclus tenuis DSM112.</title>
        <authorList>
            <person name="Kyndt J.A."/>
            <person name="Meyer T.E."/>
        </authorList>
    </citation>
    <scope>NUCLEOTIDE SEQUENCE [LARGE SCALE GENOMIC DNA]</scope>
    <source>
        <strain evidence="15">DSM 112</strain>
    </source>
</reference>
<evidence type="ECO:0000256" key="4">
    <source>
        <dbReference type="ARBA" id="ARBA00022475"/>
    </source>
</evidence>
<dbReference type="InterPro" id="IPR003660">
    <property type="entry name" value="HAMP_dom"/>
</dbReference>
<proteinExistence type="predicted"/>
<dbReference type="InterPro" id="IPR036097">
    <property type="entry name" value="HisK_dim/P_sf"/>
</dbReference>
<dbReference type="PANTHER" id="PTHR44936">
    <property type="entry name" value="SENSOR PROTEIN CREC"/>
    <property type="match status" value="1"/>
</dbReference>
<keyword evidence="4" id="KW-1003">Cell membrane</keyword>
<dbReference type="SMART" id="SM00304">
    <property type="entry name" value="HAMP"/>
    <property type="match status" value="1"/>
</dbReference>
<dbReference type="RefSeq" id="WP_167680958.1">
    <property type="nucleotide sequence ID" value="NZ_JAATWB010000002.1"/>
</dbReference>
<keyword evidence="9" id="KW-0067">ATP-binding</keyword>
<keyword evidence="7" id="KW-0547">Nucleotide-binding</keyword>
<keyword evidence="5" id="KW-0597">Phosphoprotein</keyword>
<dbReference type="PRINTS" id="PR00344">
    <property type="entry name" value="BCTRLSENSOR"/>
</dbReference>
<dbReference type="Gene3D" id="1.10.287.130">
    <property type="match status" value="1"/>
</dbReference>
<dbReference type="SMART" id="SM00387">
    <property type="entry name" value="HATPase_c"/>
    <property type="match status" value="1"/>
</dbReference>
<dbReference type="Gene3D" id="3.30.565.10">
    <property type="entry name" value="Histidine kinase-like ATPase, C-terminal domain"/>
    <property type="match status" value="1"/>
</dbReference>
<dbReference type="InterPro" id="IPR005467">
    <property type="entry name" value="His_kinase_dom"/>
</dbReference>